<keyword evidence="2 3" id="KW-0040">ANK repeat</keyword>
<gene>
    <name evidence="5" type="ORF">BJX68DRAFT_271236</name>
</gene>
<evidence type="ECO:0000313" key="5">
    <source>
        <dbReference type="EMBL" id="KAL2841363.1"/>
    </source>
</evidence>
<evidence type="ECO:0000256" key="4">
    <source>
        <dbReference type="SAM" id="MobiDB-lite"/>
    </source>
</evidence>
<dbReference type="RefSeq" id="XP_070894549.1">
    <property type="nucleotide sequence ID" value="XM_071046908.1"/>
</dbReference>
<dbReference type="PANTHER" id="PTHR24198:SF165">
    <property type="entry name" value="ANKYRIN REPEAT-CONTAINING PROTEIN-RELATED"/>
    <property type="match status" value="1"/>
</dbReference>
<feature type="compositionally biased region" description="Acidic residues" evidence="4">
    <location>
        <begin position="452"/>
        <end position="461"/>
    </location>
</feature>
<evidence type="ECO:0000256" key="3">
    <source>
        <dbReference type="PROSITE-ProRule" id="PRU00023"/>
    </source>
</evidence>
<dbReference type="Gene3D" id="1.25.40.20">
    <property type="entry name" value="Ankyrin repeat-containing domain"/>
    <property type="match status" value="2"/>
</dbReference>
<accession>A0ABR4JQV4</accession>
<evidence type="ECO:0000256" key="2">
    <source>
        <dbReference type="ARBA" id="ARBA00023043"/>
    </source>
</evidence>
<feature type="repeat" description="ANK" evidence="3">
    <location>
        <begin position="190"/>
        <end position="222"/>
    </location>
</feature>
<keyword evidence="1" id="KW-0677">Repeat</keyword>
<keyword evidence="6" id="KW-1185">Reference proteome</keyword>
<dbReference type="Proteomes" id="UP001610444">
    <property type="component" value="Unassembled WGS sequence"/>
</dbReference>
<dbReference type="EMBL" id="JBFXLR010000058">
    <property type="protein sequence ID" value="KAL2841363.1"/>
    <property type="molecule type" value="Genomic_DNA"/>
</dbReference>
<evidence type="ECO:0000256" key="1">
    <source>
        <dbReference type="ARBA" id="ARBA00022737"/>
    </source>
</evidence>
<dbReference type="SMART" id="SM00248">
    <property type="entry name" value="ANK"/>
    <property type="match status" value="4"/>
</dbReference>
<organism evidence="5 6">
    <name type="scientific">Aspergillus pseudodeflectus</name>
    <dbReference type="NCBI Taxonomy" id="176178"/>
    <lineage>
        <taxon>Eukaryota</taxon>
        <taxon>Fungi</taxon>
        <taxon>Dikarya</taxon>
        <taxon>Ascomycota</taxon>
        <taxon>Pezizomycotina</taxon>
        <taxon>Eurotiomycetes</taxon>
        <taxon>Eurotiomycetidae</taxon>
        <taxon>Eurotiales</taxon>
        <taxon>Aspergillaceae</taxon>
        <taxon>Aspergillus</taxon>
        <taxon>Aspergillus subgen. Nidulantes</taxon>
    </lineage>
</organism>
<dbReference type="GeneID" id="98162072"/>
<protein>
    <submittedName>
        <fullName evidence="5">Ankyrin repeat-containing domain protein</fullName>
    </submittedName>
</protein>
<comment type="caution">
    <text evidence="5">The sequence shown here is derived from an EMBL/GenBank/DDBJ whole genome shotgun (WGS) entry which is preliminary data.</text>
</comment>
<dbReference type="PROSITE" id="PS50297">
    <property type="entry name" value="ANK_REP_REGION"/>
    <property type="match status" value="1"/>
</dbReference>
<feature type="repeat" description="ANK" evidence="3">
    <location>
        <begin position="1"/>
        <end position="31"/>
    </location>
</feature>
<dbReference type="SUPFAM" id="SSF48403">
    <property type="entry name" value="Ankyrin repeat"/>
    <property type="match status" value="1"/>
</dbReference>
<dbReference type="Pfam" id="PF00023">
    <property type="entry name" value="Ank"/>
    <property type="match status" value="1"/>
</dbReference>
<sequence>MSALMWAARKGHTATVKALLQEHTDTTTKDNKRRNLFHHAFHNGDVDTLKLLLDARVDALDLPDDSALMEAATHHSIQIVLQLLGSCAYFAQSPTQDEVRLSDKAEVDCVQECLLNSKVYRQNDEISQHRAAVTYWAIINGVFDLVDLMDQPELGRNGAFWAHVIALGRYIKLWEHIERSEGDIISRGADGVTPLHLAVKNGHVQLVRYFLRQLDTVQTSGQAPSVRELEAEQRGTDQIVDILDAILATTTKMETPLELAAMGGTEKYREIEDLLWNEFRNRIGNESRFFIEASTRERGELVLELAARFEEPERETHLLSSIKMIDLARRHPTCDSISASDTTSNFVWWLLANGGYTNERDVERPWQINYQAKGDIQGSFGRQSKGGNPRFFFEKDHVGFQLKKRQISDVIYKHGPQKIMGESEYLELGGLKKSLRRPLQVLRTPAEGWYMPEEEEEEPAENPEKVTVGIKRRRVT</sequence>
<feature type="region of interest" description="Disordered" evidence="4">
    <location>
        <begin position="450"/>
        <end position="476"/>
    </location>
</feature>
<reference evidence="5 6" key="1">
    <citation type="submission" date="2024-07" db="EMBL/GenBank/DDBJ databases">
        <title>Section-level genome sequencing and comparative genomics of Aspergillus sections Usti and Cavernicolus.</title>
        <authorList>
            <consortium name="Lawrence Berkeley National Laboratory"/>
            <person name="Nybo J.L."/>
            <person name="Vesth T.C."/>
            <person name="Theobald S."/>
            <person name="Frisvad J.C."/>
            <person name="Larsen T.O."/>
            <person name="Kjaerboelling I."/>
            <person name="Rothschild-Mancinelli K."/>
            <person name="Lyhne E.K."/>
            <person name="Kogle M.E."/>
            <person name="Barry K."/>
            <person name="Clum A."/>
            <person name="Na H."/>
            <person name="Ledsgaard L."/>
            <person name="Lin J."/>
            <person name="Lipzen A."/>
            <person name="Kuo A."/>
            <person name="Riley R."/>
            <person name="Mondo S."/>
            <person name="LaButti K."/>
            <person name="Haridas S."/>
            <person name="Pangalinan J."/>
            <person name="Salamov A.A."/>
            <person name="Simmons B.A."/>
            <person name="Magnuson J.K."/>
            <person name="Chen J."/>
            <person name="Drula E."/>
            <person name="Henrissat B."/>
            <person name="Wiebenga A."/>
            <person name="Lubbers R.J."/>
            <person name="Gomes A.C."/>
            <person name="Macurrencykelacurrency M.R."/>
            <person name="Stajich J."/>
            <person name="Grigoriev I.V."/>
            <person name="Mortensen U.H."/>
            <person name="De vries R.P."/>
            <person name="Baker S.E."/>
            <person name="Andersen M.R."/>
        </authorList>
    </citation>
    <scope>NUCLEOTIDE SEQUENCE [LARGE SCALE GENOMIC DNA]</scope>
    <source>
        <strain evidence="5 6">CBS 756.74</strain>
    </source>
</reference>
<dbReference type="Pfam" id="PF12796">
    <property type="entry name" value="Ank_2"/>
    <property type="match status" value="1"/>
</dbReference>
<dbReference type="InterPro" id="IPR002110">
    <property type="entry name" value="Ankyrin_rpt"/>
</dbReference>
<dbReference type="InterPro" id="IPR036770">
    <property type="entry name" value="Ankyrin_rpt-contain_sf"/>
</dbReference>
<proteinExistence type="predicted"/>
<dbReference type="PROSITE" id="PS50088">
    <property type="entry name" value="ANK_REPEAT"/>
    <property type="match status" value="2"/>
</dbReference>
<evidence type="ECO:0000313" key="6">
    <source>
        <dbReference type="Proteomes" id="UP001610444"/>
    </source>
</evidence>
<dbReference type="PANTHER" id="PTHR24198">
    <property type="entry name" value="ANKYRIN REPEAT AND PROTEIN KINASE DOMAIN-CONTAINING PROTEIN"/>
    <property type="match status" value="1"/>
</dbReference>
<name>A0ABR4JQV4_9EURO</name>